<dbReference type="PANTHER" id="PTHR34822">
    <property type="entry name" value="GRPB DOMAIN PROTEIN (AFU_ORTHOLOGUE AFUA_1G01530)"/>
    <property type="match status" value="1"/>
</dbReference>
<dbReference type="Gene3D" id="3.30.460.10">
    <property type="entry name" value="Beta Polymerase, domain 2"/>
    <property type="match status" value="1"/>
</dbReference>
<dbReference type="EMBL" id="VXDD01000003">
    <property type="protein sequence ID" value="KAB0300600.1"/>
    <property type="molecule type" value="Genomic_DNA"/>
</dbReference>
<sequence length="157" mass="17818">MKFYSTEEYQPSCDDLYRRYQAKIQALLPSAVIEHIGASSIDHAVSKGDLDILVGVDSTELENAVTSLKTLGFNEKLDTLRTPELCMLESKSEDDVAFQVVAFGSEFDMFVTFRDKLRNNPLLVYEYNDLKVSCSGWPQDAYRLKKSAFIERVLSLN</sequence>
<dbReference type="SUPFAM" id="SSF81301">
    <property type="entry name" value="Nucleotidyltransferase"/>
    <property type="match status" value="1"/>
</dbReference>
<proteinExistence type="predicted"/>
<evidence type="ECO:0000313" key="2">
    <source>
        <dbReference type="Proteomes" id="UP000326687"/>
    </source>
</evidence>
<dbReference type="InterPro" id="IPR043519">
    <property type="entry name" value="NT_sf"/>
</dbReference>
<dbReference type="Pfam" id="PF04229">
    <property type="entry name" value="GrpB"/>
    <property type="match status" value="1"/>
</dbReference>
<reference evidence="1 2" key="1">
    <citation type="submission" date="2019-09" db="EMBL/GenBank/DDBJ databases">
        <title>Vibrio Fortis S7-72.</title>
        <authorList>
            <person name="Das S.K."/>
        </authorList>
    </citation>
    <scope>NUCLEOTIDE SEQUENCE [LARGE SCALE GENOMIC DNA]</scope>
    <source>
        <strain evidence="1 2">S7-72</strain>
    </source>
</reference>
<accession>A0A5N3S1H9</accession>
<dbReference type="AlphaFoldDB" id="A0A5N3S1H9"/>
<organism evidence="1 2">
    <name type="scientific">Vibrio fortis</name>
    <dbReference type="NCBI Taxonomy" id="212667"/>
    <lineage>
        <taxon>Bacteria</taxon>
        <taxon>Pseudomonadati</taxon>
        <taxon>Pseudomonadota</taxon>
        <taxon>Gammaproteobacteria</taxon>
        <taxon>Vibrionales</taxon>
        <taxon>Vibrionaceae</taxon>
        <taxon>Vibrio</taxon>
    </lineage>
</organism>
<evidence type="ECO:0000313" key="1">
    <source>
        <dbReference type="EMBL" id="KAB0300600.1"/>
    </source>
</evidence>
<dbReference type="InterPro" id="IPR007344">
    <property type="entry name" value="GrpB/CoaE"/>
</dbReference>
<dbReference type="PANTHER" id="PTHR34822:SF1">
    <property type="entry name" value="GRPB FAMILY PROTEIN"/>
    <property type="match status" value="1"/>
</dbReference>
<gene>
    <name evidence="1" type="ORF">F2Z80_15810</name>
</gene>
<comment type="caution">
    <text evidence="1">The sequence shown here is derived from an EMBL/GenBank/DDBJ whole genome shotgun (WGS) entry which is preliminary data.</text>
</comment>
<dbReference type="Proteomes" id="UP000326687">
    <property type="component" value="Unassembled WGS sequence"/>
</dbReference>
<protein>
    <submittedName>
        <fullName evidence="1">GrpB family protein</fullName>
    </submittedName>
</protein>
<name>A0A5N3S1H9_9VIBR</name>
<dbReference type="RefSeq" id="WP_150896356.1">
    <property type="nucleotide sequence ID" value="NZ_VXDD01000003.1"/>
</dbReference>